<evidence type="ECO:0000256" key="5">
    <source>
        <dbReference type="ARBA" id="ARBA00023235"/>
    </source>
</evidence>
<dbReference type="Pfam" id="PF04131">
    <property type="entry name" value="NanE"/>
    <property type="match status" value="1"/>
</dbReference>
<comment type="similarity">
    <text evidence="4 7">Belongs to the NanE family.</text>
</comment>
<evidence type="ECO:0000313" key="8">
    <source>
        <dbReference type="EMBL" id="SMF77350.1"/>
    </source>
</evidence>
<dbReference type="GO" id="GO:0019262">
    <property type="term" value="P:N-acetylneuraminate catabolic process"/>
    <property type="evidence" value="ECO:0007669"/>
    <property type="project" value="UniProtKB-UniRule"/>
</dbReference>
<dbReference type="PANTHER" id="PTHR36204">
    <property type="entry name" value="N-ACETYLMANNOSAMINE-6-PHOSPHATE 2-EPIMERASE-RELATED"/>
    <property type="match status" value="1"/>
</dbReference>
<evidence type="ECO:0000256" key="4">
    <source>
        <dbReference type="ARBA" id="ARBA00007439"/>
    </source>
</evidence>
<evidence type="ECO:0000256" key="1">
    <source>
        <dbReference type="ARBA" id="ARBA00000056"/>
    </source>
</evidence>
<keyword evidence="6 7" id="KW-0119">Carbohydrate metabolism</keyword>
<evidence type="ECO:0000256" key="2">
    <source>
        <dbReference type="ARBA" id="ARBA00002147"/>
    </source>
</evidence>
<dbReference type="SUPFAM" id="SSF51366">
    <property type="entry name" value="Ribulose-phoshate binding barrel"/>
    <property type="match status" value="1"/>
</dbReference>
<comment type="catalytic activity">
    <reaction evidence="1 7">
        <text>an N-acyl-D-glucosamine 6-phosphate = an N-acyl-D-mannosamine 6-phosphate</text>
        <dbReference type="Rhea" id="RHEA:23932"/>
        <dbReference type="ChEBI" id="CHEBI:57599"/>
        <dbReference type="ChEBI" id="CHEBI:57666"/>
        <dbReference type="EC" id="5.1.3.9"/>
    </reaction>
</comment>
<name>A0A1X7GZU5_9BACL</name>
<dbReference type="CDD" id="cd04729">
    <property type="entry name" value="NanE"/>
    <property type="match status" value="1"/>
</dbReference>
<evidence type="ECO:0000256" key="7">
    <source>
        <dbReference type="HAMAP-Rule" id="MF_01235"/>
    </source>
</evidence>
<reference evidence="8 9" key="1">
    <citation type="submission" date="2017-04" db="EMBL/GenBank/DDBJ databases">
        <authorList>
            <person name="Afonso C.L."/>
            <person name="Miller P.J."/>
            <person name="Scott M.A."/>
            <person name="Spackman E."/>
            <person name="Goraichik I."/>
            <person name="Dimitrov K.M."/>
            <person name="Suarez D.L."/>
            <person name="Swayne D.E."/>
        </authorList>
    </citation>
    <scope>NUCLEOTIDE SEQUENCE [LARGE SCALE GENOMIC DNA]</scope>
    <source>
        <strain evidence="8 9">N3/975</strain>
    </source>
</reference>
<evidence type="ECO:0000313" key="9">
    <source>
        <dbReference type="Proteomes" id="UP000192940"/>
    </source>
</evidence>
<dbReference type="EC" id="5.1.3.9" evidence="7"/>
<evidence type="ECO:0000256" key="3">
    <source>
        <dbReference type="ARBA" id="ARBA00005081"/>
    </source>
</evidence>
<proteinExistence type="inferred from homology"/>
<dbReference type="RefSeq" id="WP_208918364.1">
    <property type="nucleotide sequence ID" value="NZ_LT840184.1"/>
</dbReference>
<dbReference type="HAMAP" id="MF_01235">
    <property type="entry name" value="ManNAc6P_epimer"/>
    <property type="match status" value="1"/>
</dbReference>
<dbReference type="STRING" id="1313296.SAMN05661091_1428"/>
<protein>
    <recommendedName>
        <fullName evidence="7">Putative N-acetylmannosamine-6-phosphate 2-epimerase</fullName>
        <ecNumber evidence="7">5.1.3.9</ecNumber>
    </recommendedName>
    <alternativeName>
        <fullName evidence="7">ManNAc-6-P epimerase</fullName>
    </alternativeName>
</protein>
<dbReference type="Gene3D" id="3.20.20.70">
    <property type="entry name" value="Aldolase class I"/>
    <property type="match status" value="1"/>
</dbReference>
<dbReference type="GO" id="GO:0047465">
    <property type="term" value="F:N-acylglucosamine-6-phosphate 2-epimerase activity"/>
    <property type="evidence" value="ECO:0007669"/>
    <property type="project" value="UniProtKB-EC"/>
</dbReference>
<evidence type="ECO:0000256" key="6">
    <source>
        <dbReference type="ARBA" id="ARBA00023277"/>
    </source>
</evidence>
<dbReference type="InterPro" id="IPR011060">
    <property type="entry name" value="RibuloseP-bd_barrel"/>
</dbReference>
<organism evidence="8 9">
    <name type="scientific">Paenibacillus uliginis N3/975</name>
    <dbReference type="NCBI Taxonomy" id="1313296"/>
    <lineage>
        <taxon>Bacteria</taxon>
        <taxon>Bacillati</taxon>
        <taxon>Bacillota</taxon>
        <taxon>Bacilli</taxon>
        <taxon>Bacillales</taxon>
        <taxon>Paenibacillaceae</taxon>
        <taxon>Paenibacillus</taxon>
    </lineage>
</organism>
<keyword evidence="9" id="KW-1185">Reference proteome</keyword>
<keyword evidence="5 7" id="KW-0413">Isomerase</keyword>
<comment type="pathway">
    <text evidence="3 7">Amino-sugar metabolism; N-acetylneuraminate degradation; D-fructose 6-phosphate from N-acetylneuraminate: step 3/5.</text>
</comment>
<accession>A0A1X7GZU5</accession>
<dbReference type="GO" id="GO:0005975">
    <property type="term" value="P:carbohydrate metabolic process"/>
    <property type="evidence" value="ECO:0007669"/>
    <property type="project" value="UniProtKB-UniRule"/>
</dbReference>
<dbReference type="EMBL" id="LT840184">
    <property type="protein sequence ID" value="SMF77350.1"/>
    <property type="molecule type" value="Genomic_DNA"/>
</dbReference>
<dbReference type="GO" id="GO:0006053">
    <property type="term" value="P:N-acetylmannosamine catabolic process"/>
    <property type="evidence" value="ECO:0007669"/>
    <property type="project" value="TreeGrafter"/>
</dbReference>
<dbReference type="GO" id="GO:0005829">
    <property type="term" value="C:cytosol"/>
    <property type="evidence" value="ECO:0007669"/>
    <property type="project" value="TreeGrafter"/>
</dbReference>
<dbReference type="PANTHER" id="PTHR36204:SF1">
    <property type="entry name" value="N-ACETYLMANNOSAMINE-6-PHOSPHATE 2-EPIMERASE-RELATED"/>
    <property type="match status" value="1"/>
</dbReference>
<dbReference type="InterPro" id="IPR007260">
    <property type="entry name" value="NanE"/>
</dbReference>
<comment type="function">
    <text evidence="2 7">Converts N-acetylmannosamine-6-phosphate (ManNAc-6-P) to N-acetylglucosamine-6-phosphate (GlcNAc-6-P).</text>
</comment>
<gene>
    <name evidence="7" type="primary">nanE</name>
    <name evidence="8" type="ORF">SAMN05661091_1428</name>
</gene>
<dbReference type="InterPro" id="IPR013785">
    <property type="entry name" value="Aldolase_TIM"/>
</dbReference>
<dbReference type="AlphaFoldDB" id="A0A1X7GZU5"/>
<dbReference type="NCBIfam" id="NF002231">
    <property type="entry name" value="PRK01130.1"/>
    <property type="match status" value="1"/>
</dbReference>
<sequence length="234" mass="25311">MLHSIIQTLKGGLIVSCQALEEEPFYGSDYMARFALAAEMGKAVGIRANTPQDIRAIKKVTNLPVIGLWKKEYTGSDVYITPTLTEVEGIIAAGADIVATDATLRNRPGNVCLADLVKEIREKHQVLLMADVSSVAEGVEAERLGFDLISTTLSGYTAYSPQSEEPDIQLVADLSQMVSIPVLAEGRIHSPEQTVESLRAGAYAVVIGGAITRPQLITKKYTDAILQYHNVPEI</sequence>
<dbReference type="UniPathway" id="UPA00629">
    <property type="reaction ID" value="UER00682"/>
</dbReference>
<dbReference type="FunFam" id="3.20.20.70:FF:000035">
    <property type="entry name" value="Putative N-acetylmannosamine-6-phosphate 2-epimerase"/>
    <property type="match status" value="1"/>
</dbReference>
<dbReference type="Proteomes" id="UP000192940">
    <property type="component" value="Chromosome I"/>
</dbReference>